<evidence type="ECO:0000313" key="3">
    <source>
        <dbReference type="Proteomes" id="UP001316803"/>
    </source>
</evidence>
<feature type="region of interest" description="Disordered" evidence="1">
    <location>
        <begin position="245"/>
        <end position="273"/>
    </location>
</feature>
<name>A0AAN8F421_9EURO</name>
<evidence type="ECO:0000313" key="2">
    <source>
        <dbReference type="EMBL" id="KAK5950831.1"/>
    </source>
</evidence>
<dbReference type="EMBL" id="JAKLMC020000024">
    <property type="protein sequence ID" value="KAK5950831.1"/>
    <property type="molecule type" value="Genomic_DNA"/>
</dbReference>
<feature type="compositionally biased region" description="Low complexity" evidence="1">
    <location>
        <begin position="85"/>
        <end position="107"/>
    </location>
</feature>
<evidence type="ECO:0008006" key="4">
    <source>
        <dbReference type="Google" id="ProtNLM"/>
    </source>
</evidence>
<organism evidence="2 3">
    <name type="scientific">Knufia fluminis</name>
    <dbReference type="NCBI Taxonomy" id="191047"/>
    <lineage>
        <taxon>Eukaryota</taxon>
        <taxon>Fungi</taxon>
        <taxon>Dikarya</taxon>
        <taxon>Ascomycota</taxon>
        <taxon>Pezizomycotina</taxon>
        <taxon>Eurotiomycetes</taxon>
        <taxon>Chaetothyriomycetidae</taxon>
        <taxon>Chaetothyriales</taxon>
        <taxon>Trichomeriaceae</taxon>
        <taxon>Knufia</taxon>
    </lineage>
</organism>
<proteinExistence type="predicted"/>
<accession>A0AAN8F421</accession>
<protein>
    <recommendedName>
        <fullName evidence="4">WW domain-containing protein</fullName>
    </recommendedName>
</protein>
<feature type="region of interest" description="Disordered" evidence="1">
    <location>
        <begin position="11"/>
        <end position="50"/>
    </location>
</feature>
<comment type="caution">
    <text evidence="2">The sequence shown here is derived from an EMBL/GenBank/DDBJ whole genome shotgun (WGS) entry which is preliminary data.</text>
</comment>
<reference evidence="2 3" key="1">
    <citation type="submission" date="2022-12" db="EMBL/GenBank/DDBJ databases">
        <title>Genomic features and morphological characterization of a novel Knufia sp. strain isolated from spacecraft assembly facility.</title>
        <authorList>
            <person name="Teixeira M."/>
            <person name="Chander A.M."/>
            <person name="Stajich J.E."/>
            <person name="Venkateswaran K."/>
        </authorList>
    </citation>
    <scope>NUCLEOTIDE SEQUENCE [LARGE SCALE GENOMIC DNA]</scope>
    <source>
        <strain evidence="2 3">FJI-L2-BK-P2</strain>
    </source>
</reference>
<feature type="compositionally biased region" description="Low complexity" evidence="1">
    <location>
        <begin position="25"/>
        <end position="38"/>
    </location>
</feature>
<gene>
    <name evidence="2" type="ORF">OHC33_008214</name>
</gene>
<feature type="region of interest" description="Disordered" evidence="1">
    <location>
        <begin position="72"/>
        <end position="116"/>
    </location>
</feature>
<dbReference type="Proteomes" id="UP001316803">
    <property type="component" value="Unassembled WGS sequence"/>
</dbReference>
<sequence length="598" mass="66456">MSFLSNMINEFTHQGGQGGHHSNDGQQPQPYQQGYAQQSNSDRPQPPAPWITEWDQYENRWVYMNRETGQRTHEFPQGYGDGYDTRGYGQQGYGQQSQAQYGEQYPQPHQAKSHGGRNMALGAAAGLAGGALLMHEGHEVEQKWDEDKYRAEERFDDARYRADYDADRVEGWADRKAYDGVQDVENFPEDAARWTGNKVQEVEDIPEDIDRKWDNFKQDVEDVPEDIAYGVGDVAGDVDRFGDRMDDAYDGGRDERRYDDDRGDGCYERTESTSQPPHRILREWLFPLTHNIPLITMLLYLLVGLSLIGLATSVSSTASSALLGVNLGQVYLTGVFLDGSGVLPIPRIRGGEAYEAFMNSTLNAKSGPQRSSADDIATLQHALRTLRDEARTIKGDKVSIGGITWPSHFNSSQYGVVFQAAHKLDPAFGDFVRTRPSWFGSLVTYPKEHCPPYLYEDDRLADDDDPVALLFEVGFGMLRIVLALISPAGTSPVVSESVRWPTDEESIRSVLHSDAMTSDLGRVVSVVFSSADDPDVDWSQVRGVLEADFPELAVRVKAPPAGFDYVSATGAACVARQLAVHQRASDELDSAVVVHDEL</sequence>
<keyword evidence="3" id="KW-1185">Reference proteome</keyword>
<feature type="compositionally biased region" description="Basic and acidic residues" evidence="1">
    <location>
        <begin position="245"/>
        <end position="271"/>
    </location>
</feature>
<dbReference type="AlphaFoldDB" id="A0AAN8F421"/>
<evidence type="ECO:0000256" key="1">
    <source>
        <dbReference type="SAM" id="MobiDB-lite"/>
    </source>
</evidence>